<keyword evidence="9" id="KW-0067">ATP-binding</keyword>
<evidence type="ECO:0000256" key="8">
    <source>
        <dbReference type="ARBA" id="ARBA00022777"/>
    </source>
</evidence>
<keyword evidence="10" id="KW-1133">Transmembrane helix</keyword>
<comment type="catalytic activity">
    <reaction evidence="1">
        <text>ATP + protein L-histidine = ADP + protein N-phospho-L-histidine.</text>
        <dbReference type="EC" id="2.7.13.3"/>
    </reaction>
</comment>
<dbReference type="SUPFAM" id="SSF158472">
    <property type="entry name" value="HAMP domain-like"/>
    <property type="match status" value="1"/>
</dbReference>
<keyword evidence="14" id="KW-1185">Reference proteome</keyword>
<dbReference type="InterPro" id="IPR036890">
    <property type="entry name" value="HATPase_C_sf"/>
</dbReference>
<feature type="transmembrane region" description="Helical" evidence="10">
    <location>
        <begin position="75"/>
        <end position="97"/>
    </location>
</feature>
<dbReference type="EC" id="2.7.13.3" evidence="3"/>
<dbReference type="AlphaFoldDB" id="A0A5C6A2U2"/>
<protein>
    <recommendedName>
        <fullName evidence="3">histidine kinase</fullName>
        <ecNumber evidence="3">2.7.13.3</ecNumber>
    </recommendedName>
</protein>
<accession>A0A5C6A2U2</accession>
<evidence type="ECO:0000259" key="12">
    <source>
        <dbReference type="PROSITE" id="PS50885"/>
    </source>
</evidence>
<dbReference type="InterPro" id="IPR005467">
    <property type="entry name" value="His_kinase_dom"/>
</dbReference>
<evidence type="ECO:0000256" key="5">
    <source>
        <dbReference type="ARBA" id="ARBA00022553"/>
    </source>
</evidence>
<comment type="caution">
    <text evidence="13">The sequence shown here is derived from an EMBL/GenBank/DDBJ whole genome shotgun (WGS) entry which is preliminary data.</text>
</comment>
<dbReference type="Proteomes" id="UP000316213">
    <property type="component" value="Unassembled WGS sequence"/>
</dbReference>
<keyword evidence="5" id="KW-0597">Phosphoprotein</keyword>
<dbReference type="Pfam" id="PF00672">
    <property type="entry name" value="HAMP"/>
    <property type="match status" value="1"/>
</dbReference>
<evidence type="ECO:0000256" key="4">
    <source>
        <dbReference type="ARBA" id="ARBA00022475"/>
    </source>
</evidence>
<organism evidence="13 14">
    <name type="scientific">Neorhodopirellula pilleata</name>
    <dbReference type="NCBI Taxonomy" id="2714738"/>
    <lineage>
        <taxon>Bacteria</taxon>
        <taxon>Pseudomonadati</taxon>
        <taxon>Planctomycetota</taxon>
        <taxon>Planctomycetia</taxon>
        <taxon>Pirellulales</taxon>
        <taxon>Pirellulaceae</taxon>
        <taxon>Neorhodopirellula</taxon>
    </lineage>
</organism>
<dbReference type="SMART" id="SM00388">
    <property type="entry name" value="HisKA"/>
    <property type="match status" value="1"/>
</dbReference>
<dbReference type="SMART" id="SM00304">
    <property type="entry name" value="HAMP"/>
    <property type="match status" value="1"/>
</dbReference>
<evidence type="ECO:0000313" key="14">
    <source>
        <dbReference type="Proteomes" id="UP000316213"/>
    </source>
</evidence>
<feature type="domain" description="Histidine kinase" evidence="11">
    <location>
        <begin position="293"/>
        <end position="495"/>
    </location>
</feature>
<dbReference type="PRINTS" id="PR00344">
    <property type="entry name" value="BCTRLSENSOR"/>
</dbReference>
<dbReference type="GO" id="GO:0005886">
    <property type="term" value="C:plasma membrane"/>
    <property type="evidence" value="ECO:0007669"/>
    <property type="project" value="UniProtKB-SubCell"/>
</dbReference>
<dbReference type="GO" id="GO:0000155">
    <property type="term" value="F:phosphorelay sensor kinase activity"/>
    <property type="evidence" value="ECO:0007669"/>
    <property type="project" value="InterPro"/>
</dbReference>
<dbReference type="SUPFAM" id="SSF55874">
    <property type="entry name" value="ATPase domain of HSP90 chaperone/DNA topoisomerase II/histidine kinase"/>
    <property type="match status" value="1"/>
</dbReference>
<evidence type="ECO:0000256" key="10">
    <source>
        <dbReference type="SAM" id="Phobius"/>
    </source>
</evidence>
<keyword evidence="7" id="KW-0547">Nucleotide-binding</keyword>
<evidence type="ECO:0000256" key="9">
    <source>
        <dbReference type="ARBA" id="ARBA00022840"/>
    </source>
</evidence>
<sequence length="495" mass="55363">MKVIPSEELIKTISLAQSSFRRADNGGCRNSSELRDHLRGQMKKPPIATEMPPIELTYTVQVETLTHFRSLRFRLLAPMVTAALFSAVLVAVASYWLGDRWADEELQKRFAGIEQSLSTSTFPLNPTVFELLADLTQTQLIGLDASGRVTHSTIEPDGSKRDAYRIFRFPIRNGSQRQDRVTEVEVLFDNRQIDASRRRAAILPMVTGLSTILALSSISLILTSRIAGRVGRLQQRVQRVAGGDFESTVSDQVDDEIGRLGGAVDAMASQLSQLWKRVNRQQSEKLLHQIAGGMAHQLRNSLTGARMAVELHAQQCDVRDDETIAVAIHQIEASEDYVRRLLLVASGRQDEDRPTKVRLCFDDARGSLTPTARHLRVNIRWTIDDQIDNEQVQDGPTWMAAANNLIHNAMQAGDEIHVSLTKLSDHRIRLTVSDNGPGIDHRVAEELFEPFVTSKPEGMGLGLSVVRRAAERLGGEVRWRRESNRTIFELEAKLV</sequence>
<evidence type="ECO:0000256" key="2">
    <source>
        <dbReference type="ARBA" id="ARBA00004651"/>
    </source>
</evidence>
<keyword evidence="10" id="KW-0812">Transmembrane</keyword>
<dbReference type="InterPro" id="IPR036097">
    <property type="entry name" value="HisK_dim/P_sf"/>
</dbReference>
<keyword evidence="10" id="KW-0472">Membrane</keyword>
<evidence type="ECO:0000256" key="6">
    <source>
        <dbReference type="ARBA" id="ARBA00022679"/>
    </source>
</evidence>
<dbReference type="PANTHER" id="PTHR44936">
    <property type="entry name" value="SENSOR PROTEIN CREC"/>
    <property type="match status" value="1"/>
</dbReference>
<keyword evidence="6 13" id="KW-0808">Transferase</keyword>
<feature type="transmembrane region" description="Helical" evidence="10">
    <location>
        <begin position="201"/>
        <end position="222"/>
    </location>
</feature>
<dbReference type="Gene3D" id="1.10.287.130">
    <property type="match status" value="1"/>
</dbReference>
<dbReference type="InterPro" id="IPR050980">
    <property type="entry name" value="2C_sensor_his_kinase"/>
</dbReference>
<dbReference type="SMART" id="SM00387">
    <property type="entry name" value="HATPase_c"/>
    <property type="match status" value="1"/>
</dbReference>
<feature type="domain" description="HAMP" evidence="12">
    <location>
        <begin position="224"/>
        <end position="276"/>
    </location>
</feature>
<evidence type="ECO:0000259" key="11">
    <source>
        <dbReference type="PROSITE" id="PS50109"/>
    </source>
</evidence>
<dbReference type="CDD" id="cd00082">
    <property type="entry name" value="HisKA"/>
    <property type="match status" value="1"/>
</dbReference>
<dbReference type="InterPro" id="IPR004358">
    <property type="entry name" value="Sig_transdc_His_kin-like_C"/>
</dbReference>
<dbReference type="Pfam" id="PF02518">
    <property type="entry name" value="HATPase_c"/>
    <property type="match status" value="1"/>
</dbReference>
<dbReference type="EMBL" id="SJPM01000009">
    <property type="protein sequence ID" value="TWT93716.1"/>
    <property type="molecule type" value="Genomic_DNA"/>
</dbReference>
<dbReference type="InterPro" id="IPR003660">
    <property type="entry name" value="HAMP_dom"/>
</dbReference>
<gene>
    <name evidence="13" type="primary">kinD</name>
    <name evidence="13" type="ORF">Pla100_42340</name>
</gene>
<evidence type="ECO:0000256" key="7">
    <source>
        <dbReference type="ARBA" id="ARBA00022741"/>
    </source>
</evidence>
<dbReference type="PROSITE" id="PS50885">
    <property type="entry name" value="HAMP"/>
    <property type="match status" value="1"/>
</dbReference>
<dbReference type="InterPro" id="IPR003661">
    <property type="entry name" value="HisK_dim/P_dom"/>
</dbReference>
<dbReference type="SUPFAM" id="SSF47384">
    <property type="entry name" value="Homodimeric domain of signal transducing histidine kinase"/>
    <property type="match status" value="1"/>
</dbReference>
<dbReference type="CDD" id="cd06225">
    <property type="entry name" value="HAMP"/>
    <property type="match status" value="1"/>
</dbReference>
<name>A0A5C6A2U2_9BACT</name>
<keyword evidence="4" id="KW-1003">Cell membrane</keyword>
<evidence type="ECO:0000256" key="1">
    <source>
        <dbReference type="ARBA" id="ARBA00000085"/>
    </source>
</evidence>
<dbReference type="GO" id="GO:0005524">
    <property type="term" value="F:ATP binding"/>
    <property type="evidence" value="ECO:0007669"/>
    <property type="project" value="UniProtKB-KW"/>
</dbReference>
<dbReference type="PANTHER" id="PTHR44936:SF10">
    <property type="entry name" value="SENSOR PROTEIN RSTB"/>
    <property type="match status" value="1"/>
</dbReference>
<dbReference type="InterPro" id="IPR003594">
    <property type="entry name" value="HATPase_dom"/>
</dbReference>
<keyword evidence="8 13" id="KW-0418">Kinase</keyword>
<proteinExistence type="predicted"/>
<comment type="subcellular location">
    <subcellularLocation>
        <location evidence="2">Cell membrane</location>
        <topology evidence="2">Multi-pass membrane protein</topology>
    </subcellularLocation>
</comment>
<evidence type="ECO:0000256" key="3">
    <source>
        <dbReference type="ARBA" id="ARBA00012438"/>
    </source>
</evidence>
<reference evidence="13 14" key="1">
    <citation type="submission" date="2019-02" db="EMBL/GenBank/DDBJ databases">
        <title>Deep-cultivation of Planctomycetes and their phenomic and genomic characterization uncovers novel biology.</title>
        <authorList>
            <person name="Wiegand S."/>
            <person name="Jogler M."/>
            <person name="Boedeker C."/>
            <person name="Pinto D."/>
            <person name="Vollmers J."/>
            <person name="Rivas-Marin E."/>
            <person name="Kohn T."/>
            <person name="Peeters S.H."/>
            <person name="Heuer A."/>
            <person name="Rast P."/>
            <person name="Oberbeckmann S."/>
            <person name="Bunk B."/>
            <person name="Jeske O."/>
            <person name="Meyerdierks A."/>
            <person name="Storesund J.E."/>
            <person name="Kallscheuer N."/>
            <person name="Luecker S."/>
            <person name="Lage O.M."/>
            <person name="Pohl T."/>
            <person name="Merkel B.J."/>
            <person name="Hornburger P."/>
            <person name="Mueller R.-W."/>
            <person name="Bruemmer F."/>
            <person name="Labrenz M."/>
            <person name="Spormann A.M."/>
            <person name="Op Den Camp H."/>
            <person name="Overmann J."/>
            <person name="Amann R."/>
            <person name="Jetten M.S.M."/>
            <person name="Mascher T."/>
            <person name="Medema M.H."/>
            <person name="Devos D.P."/>
            <person name="Kaster A.-K."/>
            <person name="Ovreas L."/>
            <person name="Rohde M."/>
            <person name="Galperin M.Y."/>
            <person name="Jogler C."/>
        </authorList>
    </citation>
    <scope>NUCLEOTIDE SEQUENCE [LARGE SCALE GENOMIC DNA]</scope>
    <source>
        <strain evidence="13 14">Pla100</strain>
    </source>
</reference>
<dbReference type="Gene3D" id="3.30.565.10">
    <property type="entry name" value="Histidine kinase-like ATPase, C-terminal domain"/>
    <property type="match status" value="1"/>
</dbReference>
<dbReference type="PROSITE" id="PS50109">
    <property type="entry name" value="HIS_KIN"/>
    <property type="match status" value="1"/>
</dbReference>
<evidence type="ECO:0000313" key="13">
    <source>
        <dbReference type="EMBL" id="TWT93716.1"/>
    </source>
</evidence>